<gene>
    <name evidence="2" type="ORF">Q5H91_00300</name>
</gene>
<evidence type="ECO:0000256" key="1">
    <source>
        <dbReference type="SAM" id="SignalP"/>
    </source>
</evidence>
<sequence>MRTIIFSRAAALCAMAIIGTSARAAEAEKSFVHEGYTYTYTTSQDAEGRTVIDGQRLPGRQDFHLIVENGRVSGRSGNKPVTFRVAEAKGAAIDASGSIAALGR</sequence>
<dbReference type="EMBL" id="JAUUDS010000001">
    <property type="protein sequence ID" value="MDP1025641.1"/>
    <property type="molecule type" value="Genomic_DNA"/>
</dbReference>
<feature type="signal peptide" evidence="1">
    <location>
        <begin position="1"/>
        <end position="24"/>
    </location>
</feature>
<feature type="chain" id="PRO_5045802372" evidence="1">
    <location>
        <begin position="25"/>
        <end position="104"/>
    </location>
</feature>
<dbReference type="Proteomes" id="UP001230685">
    <property type="component" value="Unassembled WGS sequence"/>
</dbReference>
<proteinExistence type="predicted"/>
<organism evidence="2 3">
    <name type="scientific">Sphingomonas aurea</name>
    <dbReference type="NCBI Taxonomy" id="3063994"/>
    <lineage>
        <taxon>Bacteria</taxon>
        <taxon>Pseudomonadati</taxon>
        <taxon>Pseudomonadota</taxon>
        <taxon>Alphaproteobacteria</taxon>
        <taxon>Sphingomonadales</taxon>
        <taxon>Sphingomonadaceae</taxon>
        <taxon>Sphingomonas</taxon>
    </lineage>
</organism>
<name>A0ABT9EF95_9SPHN</name>
<evidence type="ECO:0000313" key="3">
    <source>
        <dbReference type="Proteomes" id="UP001230685"/>
    </source>
</evidence>
<keyword evidence="1" id="KW-0732">Signal</keyword>
<evidence type="ECO:0000313" key="2">
    <source>
        <dbReference type="EMBL" id="MDP1025641.1"/>
    </source>
</evidence>
<comment type="caution">
    <text evidence="2">The sequence shown here is derived from an EMBL/GenBank/DDBJ whole genome shotgun (WGS) entry which is preliminary data.</text>
</comment>
<accession>A0ABT9EF95</accession>
<protein>
    <submittedName>
        <fullName evidence="2">Uncharacterized protein</fullName>
    </submittedName>
</protein>
<keyword evidence="3" id="KW-1185">Reference proteome</keyword>
<dbReference type="RefSeq" id="WP_305171237.1">
    <property type="nucleotide sequence ID" value="NZ_JAUUDS010000001.1"/>
</dbReference>
<reference evidence="2 3" key="1">
    <citation type="submission" date="2023-07" db="EMBL/GenBank/DDBJ databases">
        <authorList>
            <person name="Kim M.K."/>
        </authorList>
    </citation>
    <scope>NUCLEOTIDE SEQUENCE [LARGE SCALE GENOMIC DNA]</scope>
    <source>
        <strain evidence="2 3">KR1UV-12</strain>
    </source>
</reference>